<keyword evidence="1" id="KW-0812">Transmembrane</keyword>
<feature type="transmembrane region" description="Helical" evidence="1">
    <location>
        <begin position="20"/>
        <end position="39"/>
    </location>
</feature>
<keyword evidence="3" id="KW-1185">Reference proteome</keyword>
<keyword evidence="1" id="KW-1133">Transmembrane helix</keyword>
<comment type="caution">
    <text evidence="2">The sequence shown here is derived from an EMBL/GenBank/DDBJ whole genome shotgun (WGS) entry which is preliminary data.</text>
</comment>
<reference evidence="2 3" key="1">
    <citation type="submission" date="2018-06" db="EMBL/GenBank/DDBJ databases">
        <title>Genomic Encyclopedia of Archaeal and Bacterial Type Strains, Phase II (KMG-II): from individual species to whole genera.</title>
        <authorList>
            <person name="Goeker M."/>
        </authorList>
    </citation>
    <scope>NUCLEOTIDE SEQUENCE [LARGE SCALE GENOMIC DNA]</scope>
    <source>
        <strain evidence="2 3">JCM 11668</strain>
    </source>
</reference>
<evidence type="ECO:0000256" key="1">
    <source>
        <dbReference type="SAM" id="Phobius"/>
    </source>
</evidence>
<evidence type="ECO:0000313" key="2">
    <source>
        <dbReference type="EMBL" id="PYF05270.1"/>
    </source>
</evidence>
<proteinExistence type="predicted"/>
<organism evidence="2 3">
    <name type="scientific">Rhodopseudomonas faecalis</name>
    <dbReference type="NCBI Taxonomy" id="99655"/>
    <lineage>
        <taxon>Bacteria</taxon>
        <taxon>Pseudomonadati</taxon>
        <taxon>Pseudomonadota</taxon>
        <taxon>Alphaproteobacteria</taxon>
        <taxon>Hyphomicrobiales</taxon>
        <taxon>Nitrobacteraceae</taxon>
        <taxon>Rhodopseudomonas</taxon>
    </lineage>
</organism>
<dbReference type="EMBL" id="QJTI01000001">
    <property type="protein sequence ID" value="PYF05270.1"/>
    <property type="molecule type" value="Genomic_DNA"/>
</dbReference>
<accession>A0A318TN24</accession>
<protein>
    <submittedName>
        <fullName evidence="2">Uncharacterized protein</fullName>
    </submittedName>
</protein>
<name>A0A318TN24_9BRAD</name>
<keyword evidence="1" id="KW-0472">Membrane</keyword>
<dbReference type="Proteomes" id="UP000248148">
    <property type="component" value="Unassembled WGS sequence"/>
</dbReference>
<sequence>MLIRSAQTEFDAETVTTVGSGAISAATLASLLLGGLLLIRP</sequence>
<dbReference type="RefSeq" id="WP_283808398.1">
    <property type="nucleotide sequence ID" value="NZ_QJTI01000001.1"/>
</dbReference>
<evidence type="ECO:0000313" key="3">
    <source>
        <dbReference type="Proteomes" id="UP000248148"/>
    </source>
</evidence>
<gene>
    <name evidence="2" type="ORF">BJ122_1016</name>
</gene>
<dbReference type="AlphaFoldDB" id="A0A318TN24"/>